<gene>
    <name evidence="2" type="ORF">AYO21_05411</name>
</gene>
<dbReference type="PANTHER" id="PTHR42040:SF1">
    <property type="entry name" value="INNER KINETOCHORE SUBUNIT FTA4"/>
    <property type="match status" value="1"/>
</dbReference>
<dbReference type="AlphaFoldDB" id="A0A177F9K4"/>
<evidence type="ECO:0000313" key="3">
    <source>
        <dbReference type="Proteomes" id="UP000077002"/>
    </source>
</evidence>
<dbReference type="InterPro" id="IPR025207">
    <property type="entry name" value="Sim4_Fta4"/>
</dbReference>
<feature type="region of interest" description="Disordered" evidence="1">
    <location>
        <begin position="229"/>
        <end position="266"/>
    </location>
</feature>
<evidence type="ECO:0008006" key="4">
    <source>
        <dbReference type="Google" id="ProtNLM"/>
    </source>
</evidence>
<organism evidence="2 3">
    <name type="scientific">Fonsecaea monophora</name>
    <dbReference type="NCBI Taxonomy" id="254056"/>
    <lineage>
        <taxon>Eukaryota</taxon>
        <taxon>Fungi</taxon>
        <taxon>Dikarya</taxon>
        <taxon>Ascomycota</taxon>
        <taxon>Pezizomycotina</taxon>
        <taxon>Eurotiomycetes</taxon>
        <taxon>Chaetothyriomycetidae</taxon>
        <taxon>Chaetothyriales</taxon>
        <taxon>Herpotrichiellaceae</taxon>
        <taxon>Fonsecaea</taxon>
    </lineage>
</organism>
<evidence type="ECO:0000256" key="1">
    <source>
        <dbReference type="SAM" id="MobiDB-lite"/>
    </source>
</evidence>
<dbReference type="GeneID" id="34600577"/>
<dbReference type="EMBL" id="LVKK01000034">
    <property type="protein sequence ID" value="OAG40320.1"/>
    <property type="molecule type" value="Genomic_DNA"/>
</dbReference>
<feature type="region of interest" description="Disordered" evidence="1">
    <location>
        <begin position="135"/>
        <end position="155"/>
    </location>
</feature>
<evidence type="ECO:0000313" key="2">
    <source>
        <dbReference type="EMBL" id="OAG40320.1"/>
    </source>
</evidence>
<proteinExistence type="predicted"/>
<dbReference type="OrthoDB" id="21214at2759"/>
<comment type="caution">
    <text evidence="2">The sequence shown here is derived from an EMBL/GenBank/DDBJ whole genome shotgun (WGS) entry which is preliminary data.</text>
</comment>
<dbReference type="Pfam" id="PF13093">
    <property type="entry name" value="FTA4"/>
    <property type="match status" value="1"/>
</dbReference>
<dbReference type="GO" id="GO:0031511">
    <property type="term" value="C:Mis6-Sim4 complex"/>
    <property type="evidence" value="ECO:0007669"/>
    <property type="project" value="InterPro"/>
</dbReference>
<keyword evidence="3" id="KW-1185">Reference proteome</keyword>
<protein>
    <recommendedName>
        <fullName evidence="4">Kinetochore protein fta4</fullName>
    </recommendedName>
</protein>
<dbReference type="RefSeq" id="XP_022512272.1">
    <property type="nucleotide sequence ID" value="XM_022655380.1"/>
</dbReference>
<name>A0A177F9K4_9EURO</name>
<reference evidence="2 3" key="1">
    <citation type="submission" date="2016-03" db="EMBL/GenBank/DDBJ databases">
        <title>Draft genome sequence of the Fonsecaea monophora CBS 269.37.</title>
        <authorList>
            <person name="Bombassaro A."/>
            <person name="Vinicius W.A."/>
            <person name="De Hoog S."/>
            <person name="Sun J."/>
            <person name="Souza E.M."/>
            <person name="Raittz R.T."/>
            <person name="Costa F."/>
            <person name="Leao A.C."/>
            <person name="Tadra-Sfeir M.Z."/>
            <person name="Baura V."/>
            <person name="Balsanelli E."/>
            <person name="Pedrosa F.O."/>
            <person name="Moreno L.F."/>
            <person name="Steffens M.B."/>
            <person name="Xi L."/>
            <person name="Bocca A.L."/>
            <person name="Felipe M.S."/>
            <person name="Teixeira M."/>
            <person name="Telles Filho F.Q."/>
            <person name="Azevedo C.M."/>
            <person name="Gomes R."/>
            <person name="Vicente V.A."/>
        </authorList>
    </citation>
    <scope>NUCLEOTIDE SEQUENCE [LARGE SCALE GENOMIC DNA]</scope>
    <source>
        <strain evidence="2 3">CBS 269.37</strain>
    </source>
</reference>
<dbReference type="Proteomes" id="UP000077002">
    <property type="component" value="Unassembled WGS sequence"/>
</dbReference>
<accession>A0A177F9K4</accession>
<dbReference type="PANTHER" id="PTHR42040">
    <property type="entry name" value="INNER KINETOCHORE SUBUNIT FTA4"/>
    <property type="match status" value="1"/>
</dbReference>
<feature type="region of interest" description="Disordered" evidence="1">
    <location>
        <begin position="25"/>
        <end position="47"/>
    </location>
</feature>
<sequence length="266" mass="30327">MAEPTITAIKAAFLRVEIRQLETPLEPSTHWRAHGPKPGPESREGRPLLSDKAVQDLVAKVNDKIKQHNRLVFSTQSQRHVAEQIESLLWARTSAAAEHVELDTLAIRKDADLEDSAVIAALPHDYADLHIHPDHDAARNEEGGDGREGKKDAEERYTRLRGELVTLSRQRDALKARLARYQHLQEMTEPLRDPQENVQPNLVTKHGKLAKELDRTRVILLRIAAQLRGEEQPKQRTKRRRREVVPRPPPQTDQEKLGQVLGWART</sequence>